<evidence type="ECO:0000256" key="7">
    <source>
        <dbReference type="SAM" id="Phobius"/>
    </source>
</evidence>
<dbReference type="InParanoid" id="W3WK21"/>
<evidence type="ECO:0000256" key="3">
    <source>
        <dbReference type="ARBA" id="ARBA00022692"/>
    </source>
</evidence>
<feature type="region of interest" description="Disordered" evidence="6">
    <location>
        <begin position="1"/>
        <end position="27"/>
    </location>
</feature>
<dbReference type="SUPFAM" id="SSF103473">
    <property type="entry name" value="MFS general substrate transporter"/>
    <property type="match status" value="1"/>
</dbReference>
<feature type="transmembrane region" description="Helical" evidence="7">
    <location>
        <begin position="307"/>
        <end position="329"/>
    </location>
</feature>
<feature type="transmembrane region" description="Helical" evidence="7">
    <location>
        <begin position="205"/>
        <end position="227"/>
    </location>
</feature>
<dbReference type="OMA" id="PNINWVA"/>
<dbReference type="GO" id="GO:0022857">
    <property type="term" value="F:transmembrane transporter activity"/>
    <property type="evidence" value="ECO:0007669"/>
    <property type="project" value="InterPro"/>
</dbReference>
<proteinExistence type="predicted"/>
<dbReference type="Gene3D" id="1.20.1250.20">
    <property type="entry name" value="MFS general substrate transporter like domains"/>
    <property type="match status" value="1"/>
</dbReference>
<dbReference type="Gene3D" id="1.20.1720.10">
    <property type="entry name" value="Multidrug resistance protein D"/>
    <property type="match status" value="1"/>
</dbReference>
<dbReference type="PANTHER" id="PTHR23501:SF109">
    <property type="entry name" value="MAJOR FACILITATOR SUPERFAMILY (MFS) PROFILE DOMAIN-CONTAINING PROTEIN-RELATED"/>
    <property type="match status" value="1"/>
</dbReference>
<dbReference type="InterPro" id="IPR005829">
    <property type="entry name" value="Sugar_transporter_CS"/>
</dbReference>
<dbReference type="CDD" id="cd06179">
    <property type="entry name" value="MFS_TRI12_like"/>
    <property type="match status" value="1"/>
</dbReference>
<feature type="transmembrane region" description="Helical" evidence="7">
    <location>
        <begin position="350"/>
        <end position="371"/>
    </location>
</feature>
<feature type="transmembrane region" description="Helical" evidence="7">
    <location>
        <begin position="441"/>
        <end position="462"/>
    </location>
</feature>
<dbReference type="Proteomes" id="UP000030651">
    <property type="component" value="Unassembled WGS sequence"/>
</dbReference>
<dbReference type="eggNOG" id="KOG0254">
    <property type="taxonomic scope" value="Eukaryota"/>
</dbReference>
<accession>W3WK21</accession>
<dbReference type="GeneID" id="19279092"/>
<feature type="transmembrane region" description="Helical" evidence="7">
    <location>
        <begin position="278"/>
        <end position="301"/>
    </location>
</feature>
<evidence type="ECO:0000313" key="9">
    <source>
        <dbReference type="EMBL" id="ETS74213.1"/>
    </source>
</evidence>
<evidence type="ECO:0000256" key="6">
    <source>
        <dbReference type="SAM" id="MobiDB-lite"/>
    </source>
</evidence>
<dbReference type="RefSeq" id="XP_007840851.1">
    <property type="nucleotide sequence ID" value="XM_007842660.1"/>
</dbReference>
<keyword evidence="5 7" id="KW-0472">Membrane</keyword>
<dbReference type="InterPro" id="IPR020846">
    <property type="entry name" value="MFS_dom"/>
</dbReference>
<name>W3WK21_PESFW</name>
<feature type="transmembrane region" description="Helical" evidence="7">
    <location>
        <begin position="567"/>
        <end position="586"/>
    </location>
</feature>
<dbReference type="OrthoDB" id="4161376at2759"/>
<dbReference type="InterPro" id="IPR053791">
    <property type="entry name" value="MFS_Tri12-like"/>
</dbReference>
<feature type="transmembrane region" description="Helical" evidence="7">
    <location>
        <begin position="172"/>
        <end position="193"/>
    </location>
</feature>
<gene>
    <name evidence="9" type="ORF">PFICI_14079</name>
</gene>
<dbReference type="PANTHER" id="PTHR23501">
    <property type="entry name" value="MAJOR FACILITATOR SUPERFAMILY"/>
    <property type="match status" value="1"/>
</dbReference>
<feature type="transmembrane region" description="Helical" evidence="7">
    <location>
        <begin position="239"/>
        <end position="257"/>
    </location>
</feature>
<dbReference type="PROSITE" id="PS00216">
    <property type="entry name" value="SUGAR_TRANSPORT_1"/>
    <property type="match status" value="1"/>
</dbReference>
<evidence type="ECO:0000256" key="1">
    <source>
        <dbReference type="ARBA" id="ARBA00004141"/>
    </source>
</evidence>
<evidence type="ECO:0000256" key="5">
    <source>
        <dbReference type="ARBA" id="ARBA00023136"/>
    </source>
</evidence>
<dbReference type="InterPro" id="IPR010573">
    <property type="entry name" value="MFS_Str1/Tri12-like"/>
</dbReference>
<feature type="compositionally biased region" description="Polar residues" evidence="6">
    <location>
        <begin position="1"/>
        <end position="22"/>
    </location>
</feature>
<dbReference type="GO" id="GO:0005886">
    <property type="term" value="C:plasma membrane"/>
    <property type="evidence" value="ECO:0007669"/>
    <property type="project" value="TreeGrafter"/>
</dbReference>
<evidence type="ECO:0000256" key="2">
    <source>
        <dbReference type="ARBA" id="ARBA00022448"/>
    </source>
</evidence>
<keyword evidence="4 7" id="KW-1133">Transmembrane helix</keyword>
<dbReference type="HOGENOM" id="CLU_000960_25_2_1"/>
<dbReference type="PROSITE" id="PS50850">
    <property type="entry name" value="MFS"/>
    <property type="match status" value="1"/>
</dbReference>
<comment type="subcellular location">
    <subcellularLocation>
        <location evidence="1">Membrane</location>
        <topology evidence="1">Multi-pass membrane protein</topology>
    </subcellularLocation>
</comment>
<evidence type="ECO:0000313" key="10">
    <source>
        <dbReference type="Proteomes" id="UP000030651"/>
    </source>
</evidence>
<dbReference type="KEGG" id="pfy:PFICI_14079"/>
<evidence type="ECO:0000259" key="8">
    <source>
        <dbReference type="PROSITE" id="PS50850"/>
    </source>
</evidence>
<protein>
    <recommendedName>
        <fullName evidence="8">Major facilitator superfamily (MFS) profile domain-containing protein</fullName>
    </recommendedName>
</protein>
<reference evidence="10" key="1">
    <citation type="journal article" date="2015" name="BMC Genomics">
        <title>Genomic and transcriptomic analysis of the endophytic fungus Pestalotiopsis fici reveals its lifestyle and high potential for synthesis of natural products.</title>
        <authorList>
            <person name="Wang X."/>
            <person name="Zhang X."/>
            <person name="Liu L."/>
            <person name="Xiang M."/>
            <person name="Wang W."/>
            <person name="Sun X."/>
            <person name="Che Y."/>
            <person name="Guo L."/>
            <person name="Liu G."/>
            <person name="Guo L."/>
            <person name="Wang C."/>
            <person name="Yin W.B."/>
            <person name="Stadler M."/>
            <person name="Zhang X."/>
            <person name="Liu X."/>
        </authorList>
    </citation>
    <scope>NUCLEOTIDE SEQUENCE [LARGE SCALE GENOMIC DNA]</scope>
    <source>
        <strain evidence="10">W106-1 / CGMCC3.15140</strain>
    </source>
</reference>
<dbReference type="EMBL" id="KI912120">
    <property type="protein sequence ID" value="ETS74213.1"/>
    <property type="molecule type" value="Genomic_DNA"/>
</dbReference>
<feature type="domain" description="Major facilitator superfamily (MFS) profile" evidence="8">
    <location>
        <begin position="83"/>
        <end position="591"/>
    </location>
</feature>
<organism evidence="9 10">
    <name type="scientific">Pestalotiopsis fici (strain W106-1 / CGMCC3.15140)</name>
    <dbReference type="NCBI Taxonomy" id="1229662"/>
    <lineage>
        <taxon>Eukaryota</taxon>
        <taxon>Fungi</taxon>
        <taxon>Dikarya</taxon>
        <taxon>Ascomycota</taxon>
        <taxon>Pezizomycotina</taxon>
        <taxon>Sordariomycetes</taxon>
        <taxon>Xylariomycetidae</taxon>
        <taxon>Amphisphaeriales</taxon>
        <taxon>Sporocadaceae</taxon>
        <taxon>Pestalotiopsis</taxon>
    </lineage>
</organism>
<feature type="transmembrane region" description="Helical" evidence="7">
    <location>
        <begin position="148"/>
        <end position="166"/>
    </location>
</feature>
<keyword evidence="10" id="KW-1185">Reference proteome</keyword>
<dbReference type="InterPro" id="IPR036259">
    <property type="entry name" value="MFS_trans_sf"/>
</dbReference>
<keyword evidence="2" id="KW-0813">Transport</keyword>
<dbReference type="AlphaFoldDB" id="W3WK21"/>
<sequence length="621" mass="66437">MSSDEYTGSNHESPESKISPSQHVDKDGHELTQIETAATEIRRNALKVVHTDGTVNYVDNKAVGGDAAEMPEGYFRSAQFIGTVVAQCLANNVAYLGWVLPANTLTLINADLGNSADINWVATVWTLGTSIGFLLVGRISDIFGRRDMVLGTGVLGLIGCIIGSCAQSVGMLIAANFCTGIAAAGQLSFGIVLGELVPNRMRGPIVTLVFMSSAPFAIFGPIIARLFIENTSSRWRWSYYLGDIFSVLALVLYYFLYHPPTYDQLHVNGKTKMQQLKQLDYVGMFLFVAGCVLFLVGLSWGGVTYPWASAQTLCTLLFGIFTLAAFAFYEAYFCKVQPLMPPRLFKNTGFVAIVGIATVGAMVYYSFTVIWPTLISSIYTTDSIQIGLQSSVVGGGILAGQVLGGLAISFVPKVKVQTIIASVLSFALITSLVSLDKDRWAATIGIGTCALVAIGFIDNISFPGVTLVLEPQDIGLATGVMGSIRALGGAVAQALYVSVLNNKLNDYIPAYVSPAATEAGLPQTSLAQLFADINTGGTFSEVPGITNTIIAAVGDAVVRAYTDAFKVVFYCTIPFSILLIISSVFVPNMEKFLGSNVARRLQTDRTARKENSEKTARAAEV</sequence>
<feature type="transmembrane region" description="Helical" evidence="7">
    <location>
        <begin position="418"/>
        <end position="435"/>
    </location>
</feature>
<feature type="transmembrane region" description="Helical" evidence="7">
    <location>
        <begin position="118"/>
        <end position="136"/>
    </location>
</feature>
<feature type="transmembrane region" description="Helical" evidence="7">
    <location>
        <begin position="474"/>
        <end position="496"/>
    </location>
</feature>
<keyword evidence="3 7" id="KW-0812">Transmembrane</keyword>
<evidence type="ECO:0000256" key="4">
    <source>
        <dbReference type="ARBA" id="ARBA00022989"/>
    </source>
</evidence>
<feature type="transmembrane region" description="Helical" evidence="7">
    <location>
        <begin position="80"/>
        <end position="98"/>
    </location>
</feature>
<dbReference type="Pfam" id="PF06609">
    <property type="entry name" value="TRI12"/>
    <property type="match status" value="1"/>
</dbReference>